<dbReference type="SUPFAM" id="SSF53474">
    <property type="entry name" value="alpha/beta-Hydrolases"/>
    <property type="match status" value="1"/>
</dbReference>
<dbReference type="Pfam" id="PF00561">
    <property type="entry name" value="Abhydrolase_1"/>
    <property type="match status" value="1"/>
</dbReference>
<comment type="caution">
    <text evidence="3">The sequence shown here is derived from an EMBL/GenBank/DDBJ whole genome shotgun (WGS) entry which is preliminary data.</text>
</comment>
<dbReference type="AlphaFoldDB" id="A0AB34KK60"/>
<name>A0AB34KK60_9PEZI</name>
<keyword evidence="4" id="KW-1185">Reference proteome</keyword>
<dbReference type="PANTHER" id="PTHR37471:SF1">
    <property type="entry name" value="AB HYDROLASE-1 DOMAIN-CONTAINING PROTEIN"/>
    <property type="match status" value="1"/>
</dbReference>
<accession>A0AB34KK60</accession>
<feature type="transmembrane region" description="Helical" evidence="1">
    <location>
        <begin position="52"/>
        <end position="69"/>
    </location>
</feature>
<sequence length="522" mass="59546">MINDSPGSLVFIRICIVALQCIGPCSLAWTVWLAFNVITNKKAIGSLHLPGLQAYVVAEAVFYLFFLWFRSHLQREAVHPPLSTREERQALAQKVRGEIHDPDRFLSGWFRGADPEDIGRDDLRSFLNWCFWEGRATKADAEEMESYVNLVEDITGRQFQESKGGAHALRLTLDPIEMDARSLLWYGIVMLMDHVTSVRFWYSGFSYRRTGFIGPWTFPPRPGTLLAGGRSPAKSLSYWVRPHTSKTRLPVLFIHGIGIGLHPYVELLSGINANNPADESVGVLALEILPISSRITHPILRREAFIQQITQILDLHGYDKFVLASHSYGSVFSTYMLTDDDLTSRISATILIDPVTILLHMPDVAFNFTVRKPRTANEWQLWYFASKDPGVAHTLGRHFFWFENCLWRQRINQLVQGGMRITVSLASRDLIVDTKAVARYLFNEEVPDPDLIDLHGHQHMELETQHQEDGLEPWENRTWRGKGLDLLWNVDLDHAQVFDDAPARAKLVRIINEYSQPCEDGA</sequence>
<keyword evidence="1" id="KW-1133">Transmembrane helix</keyword>
<dbReference type="Proteomes" id="UP000803884">
    <property type="component" value="Unassembled WGS sequence"/>
</dbReference>
<feature type="domain" description="AB hydrolase-1" evidence="2">
    <location>
        <begin position="250"/>
        <end position="402"/>
    </location>
</feature>
<dbReference type="InterPro" id="IPR029058">
    <property type="entry name" value="AB_hydrolase_fold"/>
</dbReference>
<organism evidence="3 4">
    <name type="scientific">Cladosporium halotolerans</name>
    <dbReference type="NCBI Taxonomy" id="1052096"/>
    <lineage>
        <taxon>Eukaryota</taxon>
        <taxon>Fungi</taxon>
        <taxon>Dikarya</taxon>
        <taxon>Ascomycota</taxon>
        <taxon>Pezizomycotina</taxon>
        <taxon>Dothideomycetes</taxon>
        <taxon>Dothideomycetidae</taxon>
        <taxon>Cladosporiales</taxon>
        <taxon>Cladosporiaceae</taxon>
        <taxon>Cladosporium</taxon>
    </lineage>
</organism>
<evidence type="ECO:0000313" key="3">
    <source>
        <dbReference type="EMBL" id="KAL1585135.1"/>
    </source>
</evidence>
<proteinExistence type="predicted"/>
<dbReference type="RefSeq" id="XP_069228241.1">
    <property type="nucleotide sequence ID" value="XM_069375135.1"/>
</dbReference>
<keyword evidence="1" id="KW-0472">Membrane</keyword>
<dbReference type="PANTHER" id="PTHR37471">
    <property type="entry name" value="UNNAMED PRODUCT"/>
    <property type="match status" value="1"/>
</dbReference>
<dbReference type="GeneID" id="96007973"/>
<gene>
    <name evidence="3" type="ORF">WHR41_06530</name>
</gene>
<feature type="transmembrane region" description="Helical" evidence="1">
    <location>
        <begin position="12"/>
        <end position="32"/>
    </location>
</feature>
<protein>
    <recommendedName>
        <fullName evidence="2">AB hydrolase-1 domain-containing protein</fullName>
    </recommendedName>
</protein>
<dbReference type="Gene3D" id="3.40.50.1820">
    <property type="entry name" value="alpha/beta hydrolase"/>
    <property type="match status" value="1"/>
</dbReference>
<evidence type="ECO:0000313" key="4">
    <source>
        <dbReference type="Proteomes" id="UP000803884"/>
    </source>
</evidence>
<evidence type="ECO:0000259" key="2">
    <source>
        <dbReference type="Pfam" id="PF00561"/>
    </source>
</evidence>
<dbReference type="InterPro" id="IPR000073">
    <property type="entry name" value="AB_hydrolase_1"/>
</dbReference>
<reference evidence="3 4" key="1">
    <citation type="journal article" date="2020" name="Microbiol. Resour. Announc.">
        <title>Draft Genome Sequence of a Cladosporium Species Isolated from the Mesophotic Ascidian Didemnum maculosum.</title>
        <authorList>
            <person name="Gioti A."/>
            <person name="Siaperas R."/>
            <person name="Nikolaivits E."/>
            <person name="Le Goff G."/>
            <person name="Ouazzani J."/>
            <person name="Kotoulas G."/>
            <person name="Topakas E."/>
        </authorList>
    </citation>
    <scope>NUCLEOTIDE SEQUENCE [LARGE SCALE GENOMIC DNA]</scope>
    <source>
        <strain evidence="3 4">TM138-S3</strain>
    </source>
</reference>
<keyword evidence="1" id="KW-0812">Transmembrane</keyword>
<dbReference type="EMBL" id="JAAQHG020000021">
    <property type="protein sequence ID" value="KAL1585135.1"/>
    <property type="molecule type" value="Genomic_DNA"/>
</dbReference>
<evidence type="ECO:0000256" key="1">
    <source>
        <dbReference type="SAM" id="Phobius"/>
    </source>
</evidence>